<dbReference type="Pfam" id="PF12838">
    <property type="entry name" value="Fer4_7"/>
    <property type="match status" value="1"/>
</dbReference>
<keyword evidence="2" id="KW-0479">Metal-binding</keyword>
<evidence type="ECO:0000256" key="2">
    <source>
        <dbReference type="ARBA" id="ARBA00022723"/>
    </source>
</evidence>
<gene>
    <name evidence="6" type="ORF">CEE36_04315</name>
</gene>
<evidence type="ECO:0000256" key="4">
    <source>
        <dbReference type="ARBA" id="ARBA00023014"/>
    </source>
</evidence>
<name>A0A532V7U4_UNCT6</name>
<keyword evidence="4" id="KW-0411">Iron-sulfur</keyword>
<proteinExistence type="predicted"/>
<dbReference type="EMBL" id="NJBO01000005">
    <property type="protein sequence ID" value="TKJ43264.1"/>
    <property type="molecule type" value="Genomic_DNA"/>
</dbReference>
<dbReference type="InterPro" id="IPR017896">
    <property type="entry name" value="4Fe4S_Fe-S-bd"/>
</dbReference>
<dbReference type="GO" id="GO:0046872">
    <property type="term" value="F:metal ion binding"/>
    <property type="evidence" value="ECO:0007669"/>
    <property type="project" value="UniProtKB-KW"/>
</dbReference>
<dbReference type="AlphaFoldDB" id="A0A532V7U4"/>
<dbReference type="GO" id="GO:0016651">
    <property type="term" value="F:oxidoreductase activity, acting on NAD(P)H"/>
    <property type="evidence" value="ECO:0007669"/>
    <property type="project" value="InterPro"/>
</dbReference>
<dbReference type="Gene3D" id="3.30.70.3270">
    <property type="match status" value="1"/>
</dbReference>
<dbReference type="PANTHER" id="PTHR10849">
    <property type="entry name" value="NADH DEHYDROGENASE UBIQUINONE IRON-SULFUR PROTEIN 8, MITOCHONDRIAL"/>
    <property type="match status" value="1"/>
</dbReference>
<feature type="domain" description="4Fe-4S ferredoxin-type" evidence="5">
    <location>
        <begin position="73"/>
        <end position="102"/>
    </location>
</feature>
<evidence type="ECO:0000313" key="6">
    <source>
        <dbReference type="EMBL" id="TKJ43264.1"/>
    </source>
</evidence>
<comment type="caution">
    <text evidence="6">The sequence shown here is derived from an EMBL/GenBank/DDBJ whole genome shotgun (WGS) entry which is preliminary data.</text>
</comment>
<reference evidence="6 7" key="1">
    <citation type="submission" date="2017-06" db="EMBL/GenBank/DDBJ databases">
        <title>Novel microbial phyla capable of carbon fixation and sulfur reduction in deep-sea sediments.</title>
        <authorList>
            <person name="Huang J."/>
            <person name="Baker B."/>
            <person name="Wang Y."/>
        </authorList>
    </citation>
    <scope>NUCLEOTIDE SEQUENCE [LARGE SCALE GENOMIC DNA]</scope>
    <source>
        <strain evidence="6">B3_TA06</strain>
    </source>
</reference>
<dbReference type="PROSITE" id="PS51379">
    <property type="entry name" value="4FE4S_FER_2"/>
    <property type="match status" value="2"/>
</dbReference>
<protein>
    <submittedName>
        <fullName evidence="6">4Fe-4S ferredoxin</fullName>
    </submittedName>
</protein>
<evidence type="ECO:0000313" key="7">
    <source>
        <dbReference type="Proteomes" id="UP000317778"/>
    </source>
</evidence>
<keyword evidence="1" id="KW-0004">4Fe-4S</keyword>
<sequence length="201" mass="23308">MKWPKIRELGEALRSLFSAPYTTKFPKRATLPPPRFRGVIVFDEEKCIGCGACVEVCPARARELEDNLEKGIRHVVYLKDMCIFCGQCVTYCPTEAIRHTVDYDMTFLDKEQYRDEIEKELLFCERCGGVITTREHLNWIARRLGELAYANPTLVLARQSSLDTVEMKPERGDAEPYRSDHQRLLCPACRRKVILNELWGY</sequence>
<dbReference type="Proteomes" id="UP000317778">
    <property type="component" value="Unassembled WGS sequence"/>
</dbReference>
<dbReference type="PROSITE" id="PS00198">
    <property type="entry name" value="4FE4S_FER_1"/>
    <property type="match status" value="2"/>
</dbReference>
<dbReference type="InterPro" id="IPR010226">
    <property type="entry name" value="NADH_quinone_OxRdtase_chainI"/>
</dbReference>
<accession>A0A532V7U4</accession>
<keyword evidence="3" id="KW-0408">Iron</keyword>
<dbReference type="GO" id="GO:0016020">
    <property type="term" value="C:membrane"/>
    <property type="evidence" value="ECO:0007669"/>
    <property type="project" value="InterPro"/>
</dbReference>
<evidence type="ECO:0000259" key="5">
    <source>
        <dbReference type="PROSITE" id="PS51379"/>
    </source>
</evidence>
<dbReference type="CDD" id="cd10549">
    <property type="entry name" value="MtMvhB_like"/>
    <property type="match status" value="1"/>
</dbReference>
<organism evidence="6 7">
    <name type="scientific">candidate division TA06 bacterium B3_TA06</name>
    <dbReference type="NCBI Taxonomy" id="2012487"/>
    <lineage>
        <taxon>Bacteria</taxon>
        <taxon>Bacteria division TA06</taxon>
    </lineage>
</organism>
<evidence type="ECO:0000256" key="1">
    <source>
        <dbReference type="ARBA" id="ARBA00022485"/>
    </source>
</evidence>
<dbReference type="GO" id="GO:0051539">
    <property type="term" value="F:4 iron, 4 sulfur cluster binding"/>
    <property type="evidence" value="ECO:0007669"/>
    <property type="project" value="UniProtKB-KW"/>
</dbReference>
<feature type="domain" description="4Fe-4S ferredoxin-type" evidence="5">
    <location>
        <begin position="38"/>
        <end position="67"/>
    </location>
</feature>
<evidence type="ECO:0000256" key="3">
    <source>
        <dbReference type="ARBA" id="ARBA00023004"/>
    </source>
</evidence>
<dbReference type="SUPFAM" id="SSF54862">
    <property type="entry name" value="4Fe-4S ferredoxins"/>
    <property type="match status" value="1"/>
</dbReference>
<dbReference type="InterPro" id="IPR017900">
    <property type="entry name" value="4Fe4S_Fe_S_CS"/>
</dbReference>